<keyword evidence="4" id="KW-1185">Reference proteome</keyword>
<dbReference type="PANTHER" id="PTHR11731">
    <property type="entry name" value="PROTEASE FAMILY S9B,C DIPEPTIDYL-PEPTIDASE IV-RELATED"/>
    <property type="match status" value="1"/>
</dbReference>
<name>A0ABN1VWL9_9PSEU</name>
<proteinExistence type="predicted"/>
<sequence>MLGVAAAGTGVRPWWSALVMTECLSVTDDLSFLRAQARTQRFTLGTPRQFQVTPDGERVLFLRSESGHDRRNSLWQLDVASGEESKLVDAAELLPGEEDLPAEERARRERARETSGGVVGYVTDAAGTVAAFSLSGRLYTADLGTGAVRMLVDAAVIDPRPNPQGTHVAYVADRRLHVVDLATGDDRVVAAEPEETDSEDVSWGLAEFIAAEEMRRVRGYWWSPDGRSLLAARSDRSDVARWHIADPANPAAPVNTVAYPAAGTTNVAVSLAVVTLDGGRVDVPAGEWEYLVAAHWSAGGPPLLTVQSRDQKHLEVRALDVTHGSTRLLHAEKDPDWVEIVPGAPAWTADGRLVHVGVADGAYRLFVDGTAVTGTDLQVRSVIDVGEEVLFSVSGDDPTQIHVYRTEGGAVRRLSEGVGVHNGAGTAEAAVLASWSPDYAGIRVSVLAAGERVAGIASVAAEPGITPNVHWLELGERGLRAALVLPTGHEPGDGSLPVLLDPYGGPHAQRVLRSRNAMLTPQWLADQGFAVLVVDGRGSPGRGPEWERAMAGDLGDVALADQVDALHAAAERFGDLDLARVAIRGWSFGGYLAAAAVLRRPDVFTAGVAGAPVTDWSLYDTHYTERYLGHPDERPELYERNSLITDAPKLERALLIVHGLADDNVFVAHALRLSSELLAAGRMHTFLPLAGATHMTPQAEEVAENLMRTQVRWLKEQLGVTPGGDDPAEPVGTLAAQ</sequence>
<protein>
    <submittedName>
        <fullName evidence="3">Prolyl oligopeptidase family serine peptidase</fullName>
    </submittedName>
</protein>
<dbReference type="InterPro" id="IPR050278">
    <property type="entry name" value="Serine_Prot_S9B/DPPIV"/>
</dbReference>
<dbReference type="InterPro" id="IPR002469">
    <property type="entry name" value="Peptidase_S9B_N"/>
</dbReference>
<feature type="domain" description="Peptidase S9 prolyl oligopeptidase catalytic" evidence="1">
    <location>
        <begin position="519"/>
        <end position="719"/>
    </location>
</feature>
<dbReference type="InterPro" id="IPR001375">
    <property type="entry name" value="Peptidase_S9_cat"/>
</dbReference>
<dbReference type="PANTHER" id="PTHR11731:SF193">
    <property type="entry name" value="DIPEPTIDYL PEPTIDASE 9"/>
    <property type="match status" value="1"/>
</dbReference>
<dbReference type="Pfam" id="PF00930">
    <property type="entry name" value="DPPIV_N"/>
    <property type="match status" value="1"/>
</dbReference>
<feature type="domain" description="Dipeptidylpeptidase IV N-terminal" evidence="2">
    <location>
        <begin position="133"/>
        <end position="419"/>
    </location>
</feature>
<dbReference type="Gene3D" id="2.140.10.30">
    <property type="entry name" value="Dipeptidylpeptidase IV, N-terminal domain"/>
    <property type="match status" value="1"/>
</dbReference>
<gene>
    <name evidence="3" type="ORF">GCM10009676_04160</name>
</gene>
<dbReference type="EMBL" id="BAAALN010000001">
    <property type="protein sequence ID" value="GAA1225490.1"/>
    <property type="molecule type" value="Genomic_DNA"/>
</dbReference>
<evidence type="ECO:0000313" key="4">
    <source>
        <dbReference type="Proteomes" id="UP001500653"/>
    </source>
</evidence>
<reference evidence="3 4" key="1">
    <citation type="journal article" date="2019" name="Int. J. Syst. Evol. Microbiol.">
        <title>The Global Catalogue of Microorganisms (GCM) 10K type strain sequencing project: providing services to taxonomists for standard genome sequencing and annotation.</title>
        <authorList>
            <consortium name="The Broad Institute Genomics Platform"/>
            <consortium name="The Broad Institute Genome Sequencing Center for Infectious Disease"/>
            <person name="Wu L."/>
            <person name="Ma J."/>
        </authorList>
    </citation>
    <scope>NUCLEOTIDE SEQUENCE [LARGE SCALE GENOMIC DNA]</scope>
    <source>
        <strain evidence="3 4">JCM 13023</strain>
    </source>
</reference>
<dbReference type="InterPro" id="IPR029058">
    <property type="entry name" value="AB_hydrolase_fold"/>
</dbReference>
<dbReference type="SUPFAM" id="SSF82171">
    <property type="entry name" value="DPP6 N-terminal domain-like"/>
    <property type="match status" value="1"/>
</dbReference>
<dbReference type="SUPFAM" id="SSF53474">
    <property type="entry name" value="alpha/beta-Hydrolases"/>
    <property type="match status" value="1"/>
</dbReference>
<evidence type="ECO:0000259" key="2">
    <source>
        <dbReference type="Pfam" id="PF00930"/>
    </source>
</evidence>
<evidence type="ECO:0000313" key="3">
    <source>
        <dbReference type="EMBL" id="GAA1225490.1"/>
    </source>
</evidence>
<evidence type="ECO:0000259" key="1">
    <source>
        <dbReference type="Pfam" id="PF00326"/>
    </source>
</evidence>
<accession>A0ABN1VWL9</accession>
<dbReference type="Pfam" id="PF00326">
    <property type="entry name" value="Peptidase_S9"/>
    <property type="match status" value="1"/>
</dbReference>
<comment type="caution">
    <text evidence="3">The sequence shown here is derived from an EMBL/GenBank/DDBJ whole genome shotgun (WGS) entry which is preliminary data.</text>
</comment>
<dbReference type="Gene3D" id="3.40.50.1820">
    <property type="entry name" value="alpha/beta hydrolase"/>
    <property type="match status" value="1"/>
</dbReference>
<dbReference type="Proteomes" id="UP001500653">
    <property type="component" value="Unassembled WGS sequence"/>
</dbReference>
<organism evidence="3 4">
    <name type="scientific">Prauserella halophila</name>
    <dbReference type="NCBI Taxonomy" id="185641"/>
    <lineage>
        <taxon>Bacteria</taxon>
        <taxon>Bacillati</taxon>
        <taxon>Actinomycetota</taxon>
        <taxon>Actinomycetes</taxon>
        <taxon>Pseudonocardiales</taxon>
        <taxon>Pseudonocardiaceae</taxon>
        <taxon>Prauserella</taxon>
    </lineage>
</organism>